<dbReference type="InterPro" id="IPR014967">
    <property type="entry name" value="Uncharacterised_YugN-like"/>
</dbReference>
<organism evidence="1 2">
    <name type="scientific">Domibacillus aminovorans</name>
    <dbReference type="NCBI Taxonomy" id="29332"/>
    <lineage>
        <taxon>Bacteria</taxon>
        <taxon>Bacillati</taxon>
        <taxon>Bacillota</taxon>
        <taxon>Bacilli</taxon>
        <taxon>Bacillales</taxon>
        <taxon>Bacillaceae</taxon>
        <taxon>Domibacillus</taxon>
    </lineage>
</organism>
<sequence>MLKLQTDLEGKKAYFGDMQDTLKNLGYDLGGHWDYEQGSFDSILWRDGGETIYLRIPFLVVDGELENCDASIEFQTPFVIKHVVNTGLDNDESSLATATGFNQFQDPLDTDGQIKNKNKWEDAGEQAVKQIVSYLH</sequence>
<proteinExistence type="predicted"/>
<evidence type="ECO:0008006" key="3">
    <source>
        <dbReference type="Google" id="ProtNLM"/>
    </source>
</evidence>
<accession>A0A177KQX2</accession>
<dbReference type="EMBL" id="LQWZ01000023">
    <property type="protein sequence ID" value="OAH55730.1"/>
    <property type="molecule type" value="Genomic_DNA"/>
</dbReference>
<dbReference type="Gene3D" id="3.30.310.100">
    <property type="entry name" value="YugN-like"/>
    <property type="match status" value="1"/>
</dbReference>
<comment type="caution">
    <text evidence="1">The sequence shown here is derived from an EMBL/GenBank/DDBJ whole genome shotgun (WGS) entry which is preliminary data.</text>
</comment>
<gene>
    <name evidence="1" type="ORF">AWH48_03375</name>
</gene>
<dbReference type="SUPFAM" id="SSF160755">
    <property type="entry name" value="YugN-like"/>
    <property type="match status" value="1"/>
</dbReference>
<protein>
    <recommendedName>
        <fullName evidence="3">YugN-like family protein</fullName>
    </recommendedName>
</protein>
<evidence type="ECO:0000313" key="1">
    <source>
        <dbReference type="EMBL" id="OAH55730.1"/>
    </source>
</evidence>
<evidence type="ECO:0000313" key="2">
    <source>
        <dbReference type="Proteomes" id="UP000077271"/>
    </source>
</evidence>
<dbReference type="InterPro" id="IPR036491">
    <property type="entry name" value="YugN-like_sf"/>
</dbReference>
<dbReference type="Proteomes" id="UP000077271">
    <property type="component" value="Unassembled WGS sequence"/>
</dbReference>
<name>A0A177KQX2_9BACI</name>
<dbReference type="RefSeq" id="WP_018393599.1">
    <property type="nucleotide sequence ID" value="NZ_LQWZ01000023.1"/>
</dbReference>
<dbReference type="OrthoDB" id="2988890at2"/>
<dbReference type="AlphaFoldDB" id="A0A177KQX2"/>
<dbReference type="Pfam" id="PF08868">
    <property type="entry name" value="YugN"/>
    <property type="match status" value="1"/>
</dbReference>
<reference evidence="1 2" key="1">
    <citation type="submission" date="2016-01" db="EMBL/GenBank/DDBJ databases">
        <title>Investigation of taxonomic status of Bacillus aminovorans.</title>
        <authorList>
            <person name="Verma A."/>
            <person name="Pal Y."/>
            <person name="Krishnamurthi S."/>
        </authorList>
    </citation>
    <scope>NUCLEOTIDE SEQUENCE [LARGE SCALE GENOMIC DNA]</scope>
    <source>
        <strain evidence="1 2">DSM 4337</strain>
    </source>
</reference>